<evidence type="ECO:0000256" key="4">
    <source>
        <dbReference type="ARBA" id="ARBA00022679"/>
    </source>
</evidence>
<dbReference type="OrthoDB" id="7042322at2759"/>
<dbReference type="Proteomes" id="UP000250235">
    <property type="component" value="Unassembled WGS sequence"/>
</dbReference>
<protein>
    <recommendedName>
        <fullName evidence="8">Aminotransferase class I/classII large domain-containing protein</fullName>
    </recommendedName>
</protein>
<evidence type="ECO:0000256" key="6">
    <source>
        <dbReference type="PIRNR" id="PIRNR000517"/>
    </source>
</evidence>
<accession>A0A2Z7BPG0</accession>
<dbReference type="InterPro" id="IPR004839">
    <property type="entry name" value="Aminotransferase_I/II_large"/>
</dbReference>
<dbReference type="Gene3D" id="3.90.1150.10">
    <property type="entry name" value="Aspartate Aminotransferase, domain 1"/>
    <property type="match status" value="1"/>
</dbReference>
<dbReference type="GO" id="GO:0030170">
    <property type="term" value="F:pyridoxal phosphate binding"/>
    <property type="evidence" value="ECO:0007669"/>
    <property type="project" value="InterPro"/>
</dbReference>
<dbReference type="PROSITE" id="PS00105">
    <property type="entry name" value="AA_TRANSFER_CLASS_1"/>
    <property type="match status" value="1"/>
</dbReference>
<evidence type="ECO:0000256" key="2">
    <source>
        <dbReference type="ARBA" id="ARBA00007441"/>
    </source>
</evidence>
<reference evidence="9 10" key="1">
    <citation type="journal article" date="2015" name="Proc. Natl. Acad. Sci. U.S.A.">
        <title>The resurrection genome of Boea hygrometrica: A blueprint for survival of dehydration.</title>
        <authorList>
            <person name="Xiao L."/>
            <person name="Yang G."/>
            <person name="Zhang L."/>
            <person name="Yang X."/>
            <person name="Zhao S."/>
            <person name="Ji Z."/>
            <person name="Zhou Q."/>
            <person name="Hu M."/>
            <person name="Wang Y."/>
            <person name="Chen M."/>
            <person name="Xu Y."/>
            <person name="Jin H."/>
            <person name="Xiao X."/>
            <person name="Hu G."/>
            <person name="Bao F."/>
            <person name="Hu Y."/>
            <person name="Wan P."/>
            <person name="Li L."/>
            <person name="Deng X."/>
            <person name="Kuang T."/>
            <person name="Xiang C."/>
            <person name="Zhu J.K."/>
            <person name="Oliver M.J."/>
            <person name="He Y."/>
        </authorList>
    </citation>
    <scope>NUCLEOTIDE SEQUENCE [LARGE SCALE GENOMIC DNA]</scope>
    <source>
        <strain evidence="10">cv. XS01</strain>
    </source>
</reference>
<gene>
    <name evidence="9" type="ORF">F511_03790</name>
</gene>
<keyword evidence="4" id="KW-0808">Transferase</keyword>
<proteinExistence type="inferred from homology"/>
<keyword evidence="5 6" id="KW-0663">Pyridoxal phosphate</keyword>
<organism evidence="9 10">
    <name type="scientific">Dorcoceras hygrometricum</name>
    <dbReference type="NCBI Taxonomy" id="472368"/>
    <lineage>
        <taxon>Eukaryota</taxon>
        <taxon>Viridiplantae</taxon>
        <taxon>Streptophyta</taxon>
        <taxon>Embryophyta</taxon>
        <taxon>Tracheophyta</taxon>
        <taxon>Spermatophyta</taxon>
        <taxon>Magnoliopsida</taxon>
        <taxon>eudicotyledons</taxon>
        <taxon>Gunneridae</taxon>
        <taxon>Pentapetalae</taxon>
        <taxon>asterids</taxon>
        <taxon>lamiids</taxon>
        <taxon>Lamiales</taxon>
        <taxon>Gesneriaceae</taxon>
        <taxon>Didymocarpoideae</taxon>
        <taxon>Trichosporeae</taxon>
        <taxon>Loxocarpinae</taxon>
        <taxon>Dorcoceras</taxon>
    </lineage>
</organism>
<dbReference type="InterPro" id="IPR015422">
    <property type="entry name" value="PyrdxlP-dep_Trfase_small"/>
</dbReference>
<feature type="modified residue" description="N6-(pyridoxal phosphate)lysine" evidence="7">
    <location>
        <position position="246"/>
    </location>
</feature>
<dbReference type="PIRSF" id="PIRSF000517">
    <property type="entry name" value="Tyr_transaminase"/>
    <property type="match status" value="1"/>
</dbReference>
<dbReference type="Gene3D" id="3.40.640.10">
    <property type="entry name" value="Type I PLP-dependent aspartate aminotransferase-like (Major domain)"/>
    <property type="match status" value="1"/>
</dbReference>
<comment type="cofactor">
    <cofactor evidence="1 6 7">
        <name>pyridoxal 5'-phosphate</name>
        <dbReference type="ChEBI" id="CHEBI:597326"/>
    </cofactor>
</comment>
<dbReference type="PANTHER" id="PTHR45744">
    <property type="entry name" value="TYROSINE AMINOTRANSFERASE"/>
    <property type="match status" value="1"/>
</dbReference>
<dbReference type="InterPro" id="IPR015424">
    <property type="entry name" value="PyrdxlP-dep_Trfase"/>
</dbReference>
<dbReference type="EMBL" id="KV003899">
    <property type="protein sequence ID" value="KZV36349.1"/>
    <property type="molecule type" value="Genomic_DNA"/>
</dbReference>
<dbReference type="NCBIfam" id="TIGR01265">
    <property type="entry name" value="tyr_nico_aTase"/>
    <property type="match status" value="1"/>
</dbReference>
<feature type="domain" description="Aminotransferase class I/classII large" evidence="8">
    <location>
        <begin position="37"/>
        <end position="403"/>
    </location>
</feature>
<dbReference type="CDD" id="cd00609">
    <property type="entry name" value="AAT_like"/>
    <property type="match status" value="1"/>
</dbReference>
<evidence type="ECO:0000256" key="1">
    <source>
        <dbReference type="ARBA" id="ARBA00001933"/>
    </source>
</evidence>
<evidence type="ECO:0000256" key="5">
    <source>
        <dbReference type="ARBA" id="ARBA00022898"/>
    </source>
</evidence>
<dbReference type="InterPro" id="IPR004838">
    <property type="entry name" value="NHTrfase_class1_PyrdxlP-BS"/>
</dbReference>
<keyword evidence="10" id="KW-1185">Reference proteome</keyword>
<dbReference type="InterPro" id="IPR005958">
    <property type="entry name" value="TyrNic_aminoTrfase"/>
</dbReference>
<dbReference type="Pfam" id="PF00155">
    <property type="entry name" value="Aminotran_1_2"/>
    <property type="match status" value="1"/>
</dbReference>
<evidence type="ECO:0000256" key="7">
    <source>
        <dbReference type="PIRSR" id="PIRSR000517-1"/>
    </source>
</evidence>
<evidence type="ECO:0000259" key="8">
    <source>
        <dbReference type="Pfam" id="PF00155"/>
    </source>
</evidence>
<dbReference type="InterPro" id="IPR015421">
    <property type="entry name" value="PyrdxlP-dep_Trfase_major"/>
</dbReference>
<dbReference type="SUPFAM" id="SSF53383">
    <property type="entry name" value="PLP-dependent transferases"/>
    <property type="match status" value="1"/>
</dbReference>
<comment type="similarity">
    <text evidence="2 6">Belongs to the class-I pyridoxal-phosphate-dependent aminotransferase family.</text>
</comment>
<keyword evidence="3" id="KW-0032">Aminotransferase</keyword>
<evidence type="ECO:0000313" key="9">
    <source>
        <dbReference type="EMBL" id="KZV36349.1"/>
    </source>
</evidence>
<name>A0A2Z7BPG0_9LAMI</name>
<dbReference type="AlphaFoldDB" id="A0A2Z7BPG0"/>
<evidence type="ECO:0000256" key="3">
    <source>
        <dbReference type="ARBA" id="ARBA00022576"/>
    </source>
</evidence>
<dbReference type="GO" id="GO:0004838">
    <property type="term" value="F:L-tyrosine-2-oxoglutarate transaminase activity"/>
    <property type="evidence" value="ECO:0007669"/>
    <property type="project" value="TreeGrafter"/>
</dbReference>
<dbReference type="PANTHER" id="PTHR45744:SF2">
    <property type="entry name" value="TYROSINE AMINOTRANSFERASE"/>
    <property type="match status" value="1"/>
</dbReference>
<sequence>MKKQSLHGGDETESPQTITIKGILGLLMESIDCDDKQVISLGIGDPTVHSCFRTTVEAQEAAVDALRSAKFNGYSPTAGLPQTREAIANYLSSDLPYELSADDVYVTAGCTQAIEVVLSVLARPGCNILLPRPGFPIYELSAAFRNIEVRYFDLLPGDDWEVDLHAVEDLADNNTTAMVIINPGNPCGNVYTSQHLEKIAMTAKLLGIVVIADEVYGHLAFGANPFVPMGMFGSVAPVITLGSLSKRWLVPGWRLGWLVTTTPNGTFKNAKVFQNYVYYLSLVLDVHGFDPQGAVPGIIEGTRDVFFEKNIRLLTQTSDICYKKMKAINCFSCPSKPQGSMTFMVKLNISLLKDISDDLNFCFKLAKEESVIILPGVAVGLKNWLRITFAAEPSALEEALERVKSFSERHAC</sequence>
<dbReference type="GO" id="GO:0006572">
    <property type="term" value="P:L-tyrosine catabolic process"/>
    <property type="evidence" value="ECO:0007669"/>
    <property type="project" value="TreeGrafter"/>
</dbReference>
<evidence type="ECO:0000313" key="10">
    <source>
        <dbReference type="Proteomes" id="UP000250235"/>
    </source>
</evidence>
<dbReference type="FunFam" id="3.40.640.10:FF:000048">
    <property type="entry name" value="tyrosine aminotransferase"/>
    <property type="match status" value="1"/>
</dbReference>